<evidence type="ECO:0000313" key="2">
    <source>
        <dbReference type="Proteomes" id="UP000243528"/>
    </source>
</evidence>
<accession>A0A2P8DVV7</accession>
<dbReference type="EMBL" id="PYGE01000014">
    <property type="protein sequence ID" value="PSL01368.1"/>
    <property type="molecule type" value="Genomic_DNA"/>
</dbReference>
<gene>
    <name evidence="1" type="ORF">CLV30_11498</name>
</gene>
<reference evidence="1 2" key="1">
    <citation type="submission" date="2018-03" db="EMBL/GenBank/DDBJ databases">
        <title>Genomic Encyclopedia of Archaeal and Bacterial Type Strains, Phase II (KMG-II): from individual species to whole genera.</title>
        <authorList>
            <person name="Goeker M."/>
        </authorList>
    </citation>
    <scope>NUCLEOTIDE SEQUENCE [LARGE SCALE GENOMIC DNA]</scope>
    <source>
        <strain evidence="1 2">DSM 45211</strain>
    </source>
</reference>
<dbReference type="AlphaFoldDB" id="A0A2P8DVV7"/>
<keyword evidence="2" id="KW-1185">Reference proteome</keyword>
<dbReference type="Proteomes" id="UP000243528">
    <property type="component" value="Unassembled WGS sequence"/>
</dbReference>
<organism evidence="1 2">
    <name type="scientific">Haloactinopolyspora alba</name>
    <dbReference type="NCBI Taxonomy" id="648780"/>
    <lineage>
        <taxon>Bacteria</taxon>
        <taxon>Bacillati</taxon>
        <taxon>Actinomycetota</taxon>
        <taxon>Actinomycetes</taxon>
        <taxon>Jiangellales</taxon>
        <taxon>Jiangellaceae</taxon>
        <taxon>Haloactinopolyspora</taxon>
    </lineage>
</organism>
<comment type="caution">
    <text evidence="1">The sequence shown here is derived from an EMBL/GenBank/DDBJ whole genome shotgun (WGS) entry which is preliminary data.</text>
</comment>
<proteinExistence type="predicted"/>
<protein>
    <submittedName>
        <fullName evidence="1">Putative sensory transduction regulator</fullName>
    </submittedName>
</protein>
<dbReference type="Pfam" id="PF10722">
    <property type="entry name" value="YbjN"/>
    <property type="match status" value="1"/>
</dbReference>
<sequence>MDADYTVEGGDVYGRWEQGIFQFSDLGERDAEPVLQVHGTWELVLPEDAYPQAALFCNEWNAVNAWPKAYAQIEEVEHVVGIFGETTVDLTAAPTAEQVELVVSQGIGTALLLFDAAAEAFPDARAIE</sequence>
<dbReference type="InterPro" id="IPR019660">
    <property type="entry name" value="Put_sensory_transdc_reg_YbjN"/>
</dbReference>
<evidence type="ECO:0000313" key="1">
    <source>
        <dbReference type="EMBL" id="PSL01368.1"/>
    </source>
</evidence>
<name>A0A2P8DVV7_9ACTN</name>